<feature type="transmembrane region" description="Helical" evidence="6">
    <location>
        <begin position="300"/>
        <end position="318"/>
    </location>
</feature>
<dbReference type="SUPFAM" id="SSF103473">
    <property type="entry name" value="MFS general substrate transporter"/>
    <property type="match status" value="1"/>
</dbReference>
<feature type="transmembrane region" description="Helical" evidence="6">
    <location>
        <begin position="390"/>
        <end position="412"/>
    </location>
</feature>
<reference evidence="9" key="1">
    <citation type="journal article" date="2019" name="Int. J. Syst. Evol. Microbiol.">
        <title>The Global Catalogue of Microorganisms (GCM) 10K type strain sequencing project: providing services to taxonomists for standard genome sequencing and annotation.</title>
        <authorList>
            <consortium name="The Broad Institute Genomics Platform"/>
            <consortium name="The Broad Institute Genome Sequencing Center for Infectious Disease"/>
            <person name="Wu L."/>
            <person name="Ma J."/>
        </authorList>
    </citation>
    <scope>NUCLEOTIDE SEQUENCE [LARGE SCALE GENOMIC DNA]</scope>
    <source>
        <strain evidence="9">JCM 17085</strain>
    </source>
</reference>
<feature type="domain" description="Major facilitator superfamily (MFS) profile" evidence="7">
    <location>
        <begin position="23"/>
        <end position="419"/>
    </location>
</feature>
<dbReference type="Pfam" id="PF07690">
    <property type="entry name" value="MFS_1"/>
    <property type="match status" value="1"/>
</dbReference>
<comment type="subcellular location">
    <subcellularLocation>
        <location evidence="1">Membrane</location>
        <topology evidence="1">Multi-pass membrane protein</topology>
    </subcellularLocation>
</comment>
<dbReference type="PROSITE" id="PS50850">
    <property type="entry name" value="MFS"/>
    <property type="match status" value="1"/>
</dbReference>
<evidence type="ECO:0000313" key="9">
    <source>
        <dbReference type="Proteomes" id="UP001500841"/>
    </source>
</evidence>
<dbReference type="InterPro" id="IPR036259">
    <property type="entry name" value="MFS_trans_sf"/>
</dbReference>
<feature type="transmembrane region" description="Helical" evidence="6">
    <location>
        <begin position="222"/>
        <end position="244"/>
    </location>
</feature>
<keyword evidence="3 6" id="KW-0812">Transmembrane</keyword>
<evidence type="ECO:0000259" key="7">
    <source>
        <dbReference type="PROSITE" id="PS50850"/>
    </source>
</evidence>
<feature type="transmembrane region" description="Helical" evidence="6">
    <location>
        <begin position="264"/>
        <end position="288"/>
    </location>
</feature>
<proteinExistence type="predicted"/>
<feature type="transmembrane region" description="Helical" evidence="6">
    <location>
        <begin position="357"/>
        <end position="378"/>
    </location>
</feature>
<feature type="transmembrane region" description="Helical" evidence="6">
    <location>
        <begin position="65"/>
        <end position="82"/>
    </location>
</feature>
<feature type="transmembrane region" description="Helical" evidence="6">
    <location>
        <begin position="180"/>
        <end position="201"/>
    </location>
</feature>
<keyword evidence="9" id="KW-1185">Reference proteome</keyword>
<sequence length="435" mass="47417">MADELSPINRLTRQVTKKKRSAALGFIFITIFIDVLGLGIIIPVMPKLLQTLGHFDLSTASKYNGWLTLIYASMQLVFASIMGSLSDRYGRRPVLLISLFGFSIDYMFMAFAPSIAWLFVGRFIAGVTGASTATATAYIADISTGHKRDANFGLVGAASGIGLILGVGLGGYLGELNIKFPFMAAAGFAAFNGFYGLFVLPESLKPQHRRRFDWKRANPLGSLIRVFTKHVGLAGLIGAILLVYTGQKAVEYMLSFFLYEKFNWSMHSVSLLALFIGVLLFSIQAGLIRYTIPKYGQQKNIVGGIIFYAIGLTLIAFTTQGWMVYLFMIPYCLGGISGPALQGFATNKVAKNEQGELQGAITIINSISVIVGPAVFSFLFSHYTDKQTGIYFPGAPFLLAAILMIISTFLAIRSFNSKVKKVKTKATSVKPTHTT</sequence>
<feature type="transmembrane region" description="Helical" evidence="6">
    <location>
        <begin position="123"/>
        <end position="140"/>
    </location>
</feature>
<comment type="caution">
    <text evidence="8">The sequence shown here is derived from an EMBL/GenBank/DDBJ whole genome shotgun (WGS) entry which is preliminary data.</text>
</comment>
<evidence type="ECO:0000256" key="4">
    <source>
        <dbReference type="ARBA" id="ARBA00022989"/>
    </source>
</evidence>
<feature type="transmembrane region" description="Helical" evidence="6">
    <location>
        <begin position="94"/>
        <end position="117"/>
    </location>
</feature>
<feature type="transmembrane region" description="Helical" evidence="6">
    <location>
        <begin position="152"/>
        <end position="174"/>
    </location>
</feature>
<evidence type="ECO:0000256" key="2">
    <source>
        <dbReference type="ARBA" id="ARBA00022448"/>
    </source>
</evidence>
<keyword evidence="5 6" id="KW-0472">Membrane</keyword>
<dbReference type="EMBL" id="BAABCV010000001">
    <property type="protein sequence ID" value="GAA4083404.1"/>
    <property type="molecule type" value="Genomic_DNA"/>
</dbReference>
<name>A0ABP7W864_9SPHI</name>
<dbReference type="InterPro" id="IPR001958">
    <property type="entry name" value="Tet-R_TetA/multi-R_MdtG-like"/>
</dbReference>
<evidence type="ECO:0000256" key="3">
    <source>
        <dbReference type="ARBA" id="ARBA00022692"/>
    </source>
</evidence>
<evidence type="ECO:0000256" key="5">
    <source>
        <dbReference type="ARBA" id="ARBA00023136"/>
    </source>
</evidence>
<dbReference type="Proteomes" id="UP001500841">
    <property type="component" value="Unassembled WGS sequence"/>
</dbReference>
<gene>
    <name evidence="8" type="ORF">GCM10022392_00030</name>
</gene>
<dbReference type="PANTHER" id="PTHR23504">
    <property type="entry name" value="MAJOR FACILITATOR SUPERFAMILY DOMAIN-CONTAINING PROTEIN 10"/>
    <property type="match status" value="1"/>
</dbReference>
<evidence type="ECO:0000256" key="6">
    <source>
        <dbReference type="SAM" id="Phobius"/>
    </source>
</evidence>
<dbReference type="Gene3D" id="1.20.1250.20">
    <property type="entry name" value="MFS general substrate transporter like domains"/>
    <property type="match status" value="1"/>
</dbReference>
<dbReference type="RefSeq" id="WP_345100044.1">
    <property type="nucleotide sequence ID" value="NZ_BAABCV010000001.1"/>
</dbReference>
<protein>
    <submittedName>
        <fullName evidence="8">Tetracycline resistance MFS efflux pump</fullName>
    </submittedName>
</protein>
<dbReference type="InterPro" id="IPR020846">
    <property type="entry name" value="MFS_dom"/>
</dbReference>
<dbReference type="PRINTS" id="PR01035">
    <property type="entry name" value="TCRTETA"/>
</dbReference>
<evidence type="ECO:0000256" key="1">
    <source>
        <dbReference type="ARBA" id="ARBA00004141"/>
    </source>
</evidence>
<dbReference type="InterPro" id="IPR011701">
    <property type="entry name" value="MFS"/>
</dbReference>
<evidence type="ECO:0000313" key="8">
    <source>
        <dbReference type="EMBL" id="GAA4083404.1"/>
    </source>
</evidence>
<organism evidence="8 9">
    <name type="scientific">Mucilaginibacter panaciglaebae</name>
    <dbReference type="NCBI Taxonomy" id="502331"/>
    <lineage>
        <taxon>Bacteria</taxon>
        <taxon>Pseudomonadati</taxon>
        <taxon>Bacteroidota</taxon>
        <taxon>Sphingobacteriia</taxon>
        <taxon>Sphingobacteriales</taxon>
        <taxon>Sphingobacteriaceae</taxon>
        <taxon>Mucilaginibacter</taxon>
    </lineage>
</organism>
<dbReference type="PANTHER" id="PTHR23504:SF15">
    <property type="entry name" value="MAJOR FACILITATOR SUPERFAMILY (MFS) PROFILE DOMAIN-CONTAINING PROTEIN"/>
    <property type="match status" value="1"/>
</dbReference>
<keyword evidence="4 6" id="KW-1133">Transmembrane helix</keyword>
<accession>A0ABP7W864</accession>
<keyword evidence="2" id="KW-0813">Transport</keyword>
<feature type="transmembrane region" description="Helical" evidence="6">
    <location>
        <begin position="21"/>
        <end position="45"/>
    </location>
</feature>
<feature type="transmembrane region" description="Helical" evidence="6">
    <location>
        <begin position="324"/>
        <end position="345"/>
    </location>
</feature>